<keyword evidence="2" id="KW-0812">Transmembrane</keyword>
<feature type="compositionally biased region" description="Polar residues" evidence="1">
    <location>
        <begin position="182"/>
        <end position="202"/>
    </location>
</feature>
<dbReference type="Pfam" id="PF20589">
    <property type="entry name" value="DUF6790"/>
    <property type="match status" value="1"/>
</dbReference>
<keyword evidence="2" id="KW-1133">Transmembrane helix</keyword>
<sequence>MISDVISTVLAAVIGNYLISCFVLGLLIAVVKVLRWKGQRTASVVSGFFVNEFIFYALGVAFAINFVMHSVFGDYAAKTIGWSQSPFQLELALASLGFAIVCFLVYSRKAQFRAKVGVVVGAAVSGLGDAAGHVYQMVVNDDYAINNTGLLLIGDIAINLIGVAFIVWHAVARRSDSVHPTDATTPRTQTDARLTATAQVTR</sequence>
<dbReference type="RefSeq" id="WP_368497519.1">
    <property type="nucleotide sequence ID" value="NZ_CP162511.1"/>
</dbReference>
<evidence type="ECO:0000256" key="2">
    <source>
        <dbReference type="SAM" id="Phobius"/>
    </source>
</evidence>
<feature type="transmembrane region" description="Helical" evidence="2">
    <location>
        <begin position="6"/>
        <end position="31"/>
    </location>
</feature>
<protein>
    <submittedName>
        <fullName evidence="3">DUF6790 family protein</fullName>
    </submittedName>
</protein>
<feature type="region of interest" description="Disordered" evidence="1">
    <location>
        <begin position="178"/>
        <end position="202"/>
    </location>
</feature>
<evidence type="ECO:0000313" key="3">
    <source>
        <dbReference type="EMBL" id="XDI05136.1"/>
    </source>
</evidence>
<dbReference type="AlphaFoldDB" id="A0AB39BG74"/>
<keyword evidence="2" id="KW-0472">Membrane</keyword>
<feature type="transmembrane region" description="Helical" evidence="2">
    <location>
        <begin position="118"/>
        <end position="138"/>
    </location>
</feature>
<feature type="transmembrane region" description="Helical" evidence="2">
    <location>
        <begin position="87"/>
        <end position="106"/>
    </location>
</feature>
<accession>A0AB39BG74</accession>
<organism evidence="3">
    <name type="scientific">Herbiconiux sp. A18JL235</name>
    <dbReference type="NCBI Taxonomy" id="3152363"/>
    <lineage>
        <taxon>Bacteria</taxon>
        <taxon>Bacillati</taxon>
        <taxon>Actinomycetota</taxon>
        <taxon>Actinomycetes</taxon>
        <taxon>Micrococcales</taxon>
        <taxon>Microbacteriaceae</taxon>
        <taxon>Herbiconiux</taxon>
    </lineage>
</organism>
<dbReference type="InterPro" id="IPR046740">
    <property type="entry name" value="DUF6790"/>
</dbReference>
<feature type="transmembrane region" description="Helical" evidence="2">
    <location>
        <begin position="150"/>
        <end position="171"/>
    </location>
</feature>
<feature type="transmembrane region" description="Helical" evidence="2">
    <location>
        <begin position="43"/>
        <end position="67"/>
    </location>
</feature>
<proteinExistence type="predicted"/>
<evidence type="ECO:0000256" key="1">
    <source>
        <dbReference type="SAM" id="MobiDB-lite"/>
    </source>
</evidence>
<gene>
    <name evidence="3" type="ORF">ABFY20_17710</name>
</gene>
<reference evidence="3" key="1">
    <citation type="submission" date="2024-05" db="EMBL/GenBank/DDBJ databases">
        <title>Herbiconiux sp. A18JL235.</title>
        <authorList>
            <person name="Zhang G."/>
        </authorList>
    </citation>
    <scope>NUCLEOTIDE SEQUENCE</scope>
    <source>
        <strain evidence="3">A18JL235</strain>
    </source>
</reference>
<name>A0AB39BG74_9MICO</name>
<dbReference type="EMBL" id="CP162511">
    <property type="protein sequence ID" value="XDI05136.1"/>
    <property type="molecule type" value="Genomic_DNA"/>
</dbReference>